<reference evidence="3 4" key="1">
    <citation type="journal article" date="2023" name="Commun. Biol.">
        <title>Reorganization of the ancestral sex-determining regions during the evolution of trioecy in Pleodorina starrii.</title>
        <authorList>
            <person name="Takahashi K."/>
            <person name="Suzuki S."/>
            <person name="Kawai-Toyooka H."/>
            <person name="Yamamoto K."/>
            <person name="Hamaji T."/>
            <person name="Ootsuki R."/>
            <person name="Yamaguchi H."/>
            <person name="Kawachi M."/>
            <person name="Higashiyama T."/>
            <person name="Nozaki H."/>
        </authorList>
    </citation>
    <scope>NUCLEOTIDE SEQUENCE [LARGE SCALE GENOMIC DNA]</scope>
    <source>
        <strain evidence="3 4">NIES-4479</strain>
    </source>
</reference>
<comment type="caution">
    <text evidence="3">The sequence shown here is derived from an EMBL/GenBank/DDBJ whole genome shotgun (WGS) entry which is preliminary data.</text>
</comment>
<dbReference type="PROSITE" id="PS51698">
    <property type="entry name" value="U_BOX"/>
    <property type="match status" value="1"/>
</dbReference>
<dbReference type="GO" id="GO:0016567">
    <property type="term" value="P:protein ubiquitination"/>
    <property type="evidence" value="ECO:0007669"/>
    <property type="project" value="InterPro"/>
</dbReference>
<sequence length="314" mass="33161">MGGVRAALSALGAWPARRPIANANGKAAPAPAAVTTPSAKGLGSLLWPLMVVCPGLVTCYLALALVETAPLAAGWILLTGLLKAFCEVRVLVHSGLLAWRRRPQAAVQSLACSHGVPFMLGCHALALLRVAGALLPARVFLYLSFHLYGTWVPLVSAGITLMALRPNNANFLEGAMDGLLHLGHRAAEEMHPTANGAANGGGNNTTLKNRQHWPPPVKVPAEMQESAELAPKHLLCPITHHILTEPAVTSTGATYERSAIVEWLTKAGKDPLTGRVLSPNEVFPNLAMYHVVEEYVRDSAKSQGKMSAATAAGR</sequence>
<dbReference type="Pfam" id="PF04564">
    <property type="entry name" value="U-box"/>
    <property type="match status" value="1"/>
</dbReference>
<dbReference type="EMBL" id="BRXU01000003">
    <property type="protein sequence ID" value="GLC50201.1"/>
    <property type="molecule type" value="Genomic_DNA"/>
</dbReference>
<keyword evidence="1" id="KW-1133">Transmembrane helix</keyword>
<dbReference type="PANTHER" id="PTHR46573">
    <property type="entry name" value="WD REPEAT, SAM AND U-BOX DOMAIN-CONTAINING PROTEIN 1"/>
    <property type="match status" value="1"/>
</dbReference>
<feature type="domain" description="U-box" evidence="2">
    <location>
        <begin position="229"/>
        <end position="302"/>
    </location>
</feature>
<name>A0A9W6BDL1_9CHLO</name>
<proteinExistence type="predicted"/>
<dbReference type="AlphaFoldDB" id="A0A9W6BDL1"/>
<feature type="transmembrane region" description="Helical" evidence="1">
    <location>
        <begin position="72"/>
        <end position="92"/>
    </location>
</feature>
<dbReference type="GO" id="GO:0004842">
    <property type="term" value="F:ubiquitin-protein transferase activity"/>
    <property type="evidence" value="ECO:0007669"/>
    <property type="project" value="InterPro"/>
</dbReference>
<dbReference type="InterPro" id="IPR052085">
    <property type="entry name" value="WD-SAM-U-box"/>
</dbReference>
<evidence type="ECO:0000313" key="4">
    <source>
        <dbReference type="Proteomes" id="UP001165080"/>
    </source>
</evidence>
<feature type="transmembrane region" description="Helical" evidence="1">
    <location>
        <begin position="104"/>
        <end position="128"/>
    </location>
</feature>
<organism evidence="3 4">
    <name type="scientific">Pleodorina starrii</name>
    <dbReference type="NCBI Taxonomy" id="330485"/>
    <lineage>
        <taxon>Eukaryota</taxon>
        <taxon>Viridiplantae</taxon>
        <taxon>Chlorophyta</taxon>
        <taxon>core chlorophytes</taxon>
        <taxon>Chlorophyceae</taxon>
        <taxon>CS clade</taxon>
        <taxon>Chlamydomonadales</taxon>
        <taxon>Volvocaceae</taxon>
        <taxon>Pleodorina</taxon>
    </lineage>
</organism>
<dbReference type="Gene3D" id="3.30.40.10">
    <property type="entry name" value="Zinc/RING finger domain, C3HC4 (zinc finger)"/>
    <property type="match status" value="1"/>
</dbReference>
<dbReference type="InterPro" id="IPR003613">
    <property type="entry name" value="Ubox_domain"/>
</dbReference>
<feature type="transmembrane region" description="Helical" evidence="1">
    <location>
        <begin position="45"/>
        <end position="66"/>
    </location>
</feature>
<dbReference type="InterPro" id="IPR013083">
    <property type="entry name" value="Znf_RING/FYVE/PHD"/>
</dbReference>
<feature type="transmembrane region" description="Helical" evidence="1">
    <location>
        <begin position="140"/>
        <end position="164"/>
    </location>
</feature>
<evidence type="ECO:0000256" key="1">
    <source>
        <dbReference type="SAM" id="Phobius"/>
    </source>
</evidence>
<evidence type="ECO:0000313" key="3">
    <source>
        <dbReference type="EMBL" id="GLC50201.1"/>
    </source>
</evidence>
<keyword evidence="1" id="KW-0812">Transmembrane</keyword>
<accession>A0A9W6BDL1</accession>
<dbReference type="PANTHER" id="PTHR46573:SF1">
    <property type="entry name" value="WD REPEAT, SAM AND U-BOX DOMAIN-CONTAINING PROTEIN 1"/>
    <property type="match status" value="1"/>
</dbReference>
<dbReference type="SMART" id="SM00504">
    <property type="entry name" value="Ubox"/>
    <property type="match status" value="1"/>
</dbReference>
<gene>
    <name evidence="3" type="primary">PLEST000303</name>
    <name evidence="3" type="ORF">PLESTB_000353500</name>
</gene>
<dbReference type="SUPFAM" id="SSF57850">
    <property type="entry name" value="RING/U-box"/>
    <property type="match status" value="1"/>
</dbReference>
<evidence type="ECO:0000259" key="2">
    <source>
        <dbReference type="PROSITE" id="PS51698"/>
    </source>
</evidence>
<dbReference type="Proteomes" id="UP001165080">
    <property type="component" value="Unassembled WGS sequence"/>
</dbReference>
<keyword evidence="1" id="KW-0472">Membrane</keyword>
<keyword evidence="4" id="KW-1185">Reference proteome</keyword>
<protein>
    <recommendedName>
        <fullName evidence="2">U-box domain-containing protein</fullName>
    </recommendedName>
</protein>